<dbReference type="PANTHER" id="PTHR43798">
    <property type="entry name" value="MONOACYLGLYCEROL LIPASE"/>
    <property type="match status" value="1"/>
</dbReference>
<dbReference type="InterPro" id="IPR050266">
    <property type="entry name" value="AB_hydrolase_sf"/>
</dbReference>
<dbReference type="GO" id="GO:0016020">
    <property type="term" value="C:membrane"/>
    <property type="evidence" value="ECO:0007669"/>
    <property type="project" value="TreeGrafter"/>
</dbReference>
<dbReference type="InterPro" id="IPR000073">
    <property type="entry name" value="AB_hydrolase_1"/>
</dbReference>
<feature type="domain" description="AB hydrolase-1" evidence="1">
    <location>
        <begin position="42"/>
        <end position="257"/>
    </location>
</feature>
<dbReference type="SUPFAM" id="SSF53474">
    <property type="entry name" value="alpha/beta-Hydrolases"/>
    <property type="match status" value="1"/>
</dbReference>
<evidence type="ECO:0000313" key="3">
    <source>
        <dbReference type="Proteomes" id="UP000294662"/>
    </source>
</evidence>
<protein>
    <submittedName>
        <fullName evidence="2">Alpha/beta hydrolase</fullName>
    </submittedName>
</protein>
<dbReference type="OrthoDB" id="9804723at2"/>
<proteinExistence type="predicted"/>
<dbReference type="Gene3D" id="3.40.50.1820">
    <property type="entry name" value="alpha/beta hydrolase"/>
    <property type="match status" value="1"/>
</dbReference>
<dbReference type="InterPro" id="IPR029058">
    <property type="entry name" value="AB_hydrolase_fold"/>
</dbReference>
<dbReference type="Pfam" id="PF00561">
    <property type="entry name" value="Abhydrolase_1"/>
    <property type="match status" value="1"/>
</dbReference>
<reference evidence="2 3" key="1">
    <citation type="submission" date="2019-03" db="EMBL/GenBank/DDBJ databases">
        <authorList>
            <person name="Zhang S."/>
        </authorList>
    </citation>
    <scope>NUCLEOTIDE SEQUENCE [LARGE SCALE GENOMIC DNA]</scope>
    <source>
        <strain evidence="2 3">S4J41</strain>
    </source>
</reference>
<dbReference type="EMBL" id="SMFP01000018">
    <property type="protein sequence ID" value="TDE34664.1"/>
    <property type="molecule type" value="Genomic_DNA"/>
</dbReference>
<name>A0A4R5EJN4_9RHOB</name>
<evidence type="ECO:0000313" key="2">
    <source>
        <dbReference type="EMBL" id="TDE34664.1"/>
    </source>
</evidence>
<evidence type="ECO:0000259" key="1">
    <source>
        <dbReference type="Pfam" id="PF00561"/>
    </source>
</evidence>
<sequence length="278" mass="30961">MLSWRRLPSLGCNVGGTMHSPAHTLETFAGTEFQLLKGGDGPALLYLHGGNGGGVWYPVLETLAKSHTVYAPEHPGFGLGEKPEWLDHIDDLAYFYLELLAHWNIDEVRIVASSIGGWIALEMALRDQSLIHSLTLLSPAGVKTPGVARPNSFLWSDRVYIAKLFHDQTIVDRLLAQKLSDEDMERKARNRIATARLGRNSRMHSPTLQKWLSRIQVPTLIVSGAEDKVQPPAYCETLNDGLPDSRLHTIPDCGHLPATEQPQDFLDAYLRFQNDILP</sequence>
<comment type="caution">
    <text evidence="2">The sequence shown here is derived from an EMBL/GenBank/DDBJ whole genome shotgun (WGS) entry which is preliminary data.</text>
</comment>
<organism evidence="2 3">
    <name type="scientific">Antarcticimicrobium sediminis</name>
    <dbReference type="NCBI Taxonomy" id="2546227"/>
    <lineage>
        <taxon>Bacteria</taxon>
        <taxon>Pseudomonadati</taxon>
        <taxon>Pseudomonadota</taxon>
        <taxon>Alphaproteobacteria</taxon>
        <taxon>Rhodobacterales</taxon>
        <taxon>Paracoccaceae</taxon>
        <taxon>Antarcticimicrobium</taxon>
    </lineage>
</organism>
<keyword evidence="2" id="KW-0378">Hydrolase</keyword>
<dbReference type="PANTHER" id="PTHR43798:SF33">
    <property type="entry name" value="HYDROLASE, PUTATIVE (AFU_ORTHOLOGUE AFUA_2G14860)-RELATED"/>
    <property type="match status" value="1"/>
</dbReference>
<dbReference type="PRINTS" id="PR00111">
    <property type="entry name" value="ABHYDROLASE"/>
</dbReference>
<dbReference type="Proteomes" id="UP000294662">
    <property type="component" value="Unassembled WGS sequence"/>
</dbReference>
<keyword evidence="3" id="KW-1185">Reference proteome</keyword>
<dbReference type="GO" id="GO:0016787">
    <property type="term" value="F:hydrolase activity"/>
    <property type="evidence" value="ECO:0007669"/>
    <property type="project" value="UniProtKB-KW"/>
</dbReference>
<gene>
    <name evidence="2" type="ORF">E1B25_19210</name>
</gene>
<accession>A0A4R5EJN4</accession>
<dbReference type="AlphaFoldDB" id="A0A4R5EJN4"/>